<gene>
    <name evidence="3" type="ORF">G6F51_012336</name>
</gene>
<dbReference type="GO" id="GO:0016787">
    <property type="term" value="F:hydrolase activity"/>
    <property type="evidence" value="ECO:0007669"/>
    <property type="project" value="UniProtKB-KW"/>
</dbReference>
<dbReference type="GO" id="GO:0006281">
    <property type="term" value="P:DNA repair"/>
    <property type="evidence" value="ECO:0007669"/>
    <property type="project" value="UniProtKB-KW"/>
</dbReference>
<name>A0A9P7C2W2_RHIOR</name>
<dbReference type="GO" id="GO:0005524">
    <property type="term" value="F:ATP binding"/>
    <property type="evidence" value="ECO:0007669"/>
    <property type="project" value="UniProtKB-KW"/>
</dbReference>
<dbReference type="PANTHER" id="PTHR47642">
    <property type="entry name" value="ATP-DEPENDENT DNA HELICASE"/>
    <property type="match status" value="1"/>
</dbReference>
<evidence type="ECO:0000259" key="2">
    <source>
        <dbReference type="Pfam" id="PF05970"/>
    </source>
</evidence>
<dbReference type="AlphaFoldDB" id="A0A9P7C2W2"/>
<dbReference type="GO" id="GO:0043139">
    <property type="term" value="F:5'-3' DNA helicase activity"/>
    <property type="evidence" value="ECO:0007669"/>
    <property type="project" value="UniProtKB-EC"/>
</dbReference>
<protein>
    <recommendedName>
        <fullName evidence="1">ATP-dependent DNA helicase</fullName>
        <ecNumber evidence="1">5.6.2.3</ecNumber>
    </recommendedName>
</protein>
<evidence type="ECO:0000313" key="4">
    <source>
        <dbReference type="Proteomes" id="UP000717996"/>
    </source>
</evidence>
<proteinExistence type="inferred from homology"/>
<accession>A0A9P7C2W2</accession>
<keyword evidence="1" id="KW-0233">DNA recombination</keyword>
<comment type="caution">
    <text evidence="3">The sequence shown here is derived from an EMBL/GenBank/DDBJ whole genome shotgun (WGS) entry which is preliminary data.</text>
</comment>
<dbReference type="EC" id="5.6.2.3" evidence="1"/>
<dbReference type="GO" id="GO:0006310">
    <property type="term" value="P:DNA recombination"/>
    <property type="evidence" value="ECO:0007669"/>
    <property type="project" value="UniProtKB-KW"/>
</dbReference>
<keyword evidence="1" id="KW-0378">Hydrolase</keyword>
<evidence type="ECO:0000313" key="3">
    <source>
        <dbReference type="EMBL" id="KAG1533995.1"/>
    </source>
</evidence>
<dbReference type="Gene3D" id="3.40.50.300">
    <property type="entry name" value="P-loop containing nucleotide triphosphate hydrolases"/>
    <property type="match status" value="1"/>
</dbReference>
<keyword evidence="1" id="KW-0067">ATP-binding</keyword>
<keyword evidence="1" id="KW-0234">DNA repair</keyword>
<dbReference type="SUPFAM" id="SSF52540">
    <property type="entry name" value="P-loop containing nucleoside triphosphate hydrolases"/>
    <property type="match status" value="1"/>
</dbReference>
<organism evidence="3 4">
    <name type="scientific">Rhizopus oryzae</name>
    <name type="common">Mucormycosis agent</name>
    <name type="synonym">Rhizopus arrhizus var. delemar</name>
    <dbReference type="NCBI Taxonomy" id="64495"/>
    <lineage>
        <taxon>Eukaryota</taxon>
        <taxon>Fungi</taxon>
        <taxon>Fungi incertae sedis</taxon>
        <taxon>Mucoromycota</taxon>
        <taxon>Mucoromycotina</taxon>
        <taxon>Mucoromycetes</taxon>
        <taxon>Mucorales</taxon>
        <taxon>Mucorineae</taxon>
        <taxon>Rhizopodaceae</taxon>
        <taxon>Rhizopus</taxon>
    </lineage>
</organism>
<keyword evidence="1" id="KW-0547">Nucleotide-binding</keyword>
<dbReference type="OrthoDB" id="2281053at2759"/>
<dbReference type="EMBL" id="JAANIT010003505">
    <property type="protein sequence ID" value="KAG1533995.1"/>
    <property type="molecule type" value="Genomic_DNA"/>
</dbReference>
<comment type="cofactor">
    <cofactor evidence="1">
        <name>Mg(2+)</name>
        <dbReference type="ChEBI" id="CHEBI:18420"/>
    </cofactor>
</comment>
<reference evidence="3" key="1">
    <citation type="journal article" date="2020" name="Microb. Genom.">
        <title>Genetic diversity of clinical and environmental Mucorales isolates obtained from an investigation of mucormycosis cases among solid organ transplant recipients.</title>
        <authorList>
            <person name="Nguyen M.H."/>
            <person name="Kaul D."/>
            <person name="Muto C."/>
            <person name="Cheng S.J."/>
            <person name="Richter R.A."/>
            <person name="Bruno V.M."/>
            <person name="Liu G."/>
            <person name="Beyhan S."/>
            <person name="Sundermann A.J."/>
            <person name="Mounaud S."/>
            <person name="Pasculle A.W."/>
            <person name="Nierman W.C."/>
            <person name="Driscoll E."/>
            <person name="Cumbie R."/>
            <person name="Clancy C.J."/>
            <person name="Dupont C.L."/>
        </authorList>
    </citation>
    <scope>NUCLEOTIDE SEQUENCE</scope>
    <source>
        <strain evidence="3">GL16</strain>
    </source>
</reference>
<dbReference type="InterPro" id="IPR010285">
    <property type="entry name" value="DNA_helicase_pif1-like_DEAD"/>
</dbReference>
<sequence>MDIQYNKGEAAVRYLAKYMAKNEAEAIVEVSNRGSGYFRMQEKKGKEHFQNRIVGAIEAVYDVMGWHKHQSSRSVMFLKTALPSDDRRLLKPDIKDIRPDSGEIFSRTHVEKYEKRNGAEMLTMPQFFCFYREESQVEECLLESESTTDSNDELQQRPFYDGYLPKIVKSVKTKYVLRKKECFWRTFNESEFNGEKYYYQQIVTKKPIFNNTFEELKGPYRSWRDYFEHLINIPQELGGITVEQHAQSVIQSLNDVNDFERGPDVVLRELNVMLNNANSCQKSIFEGAISELKTNSVVFISGAAGTGKSYLLKMFERFYKAQKYKIFKLAPTGVASHNINGMTIHRFFGMKSSSNTPDYNKLDELNHQ</sequence>
<dbReference type="PANTHER" id="PTHR47642:SF5">
    <property type="entry name" value="ATP-DEPENDENT DNA HELICASE"/>
    <property type="match status" value="1"/>
</dbReference>
<dbReference type="InterPro" id="IPR027417">
    <property type="entry name" value="P-loop_NTPase"/>
</dbReference>
<feature type="domain" description="DNA helicase Pif1-like DEAD-box helicase" evidence="2">
    <location>
        <begin position="278"/>
        <end position="355"/>
    </location>
</feature>
<keyword evidence="1" id="KW-0347">Helicase</keyword>
<keyword evidence="1" id="KW-0227">DNA damage</keyword>
<evidence type="ECO:0000256" key="1">
    <source>
        <dbReference type="RuleBase" id="RU363044"/>
    </source>
</evidence>
<dbReference type="Proteomes" id="UP000717996">
    <property type="component" value="Unassembled WGS sequence"/>
</dbReference>
<dbReference type="Pfam" id="PF05970">
    <property type="entry name" value="PIF1"/>
    <property type="match status" value="1"/>
</dbReference>
<comment type="similarity">
    <text evidence="1">Belongs to the helicase family.</text>
</comment>
<comment type="catalytic activity">
    <reaction evidence="1">
        <text>ATP + H2O = ADP + phosphate + H(+)</text>
        <dbReference type="Rhea" id="RHEA:13065"/>
        <dbReference type="ChEBI" id="CHEBI:15377"/>
        <dbReference type="ChEBI" id="CHEBI:15378"/>
        <dbReference type="ChEBI" id="CHEBI:30616"/>
        <dbReference type="ChEBI" id="CHEBI:43474"/>
        <dbReference type="ChEBI" id="CHEBI:456216"/>
        <dbReference type="EC" id="5.6.2.3"/>
    </reaction>
</comment>
<dbReference type="InterPro" id="IPR051055">
    <property type="entry name" value="PIF1_helicase"/>
</dbReference>
<dbReference type="GO" id="GO:0000723">
    <property type="term" value="P:telomere maintenance"/>
    <property type="evidence" value="ECO:0007669"/>
    <property type="project" value="InterPro"/>
</dbReference>